<name>A0A932I066_UNCTE</name>
<dbReference type="EMBL" id="JACPUR010000019">
    <property type="protein sequence ID" value="MBI3127668.1"/>
    <property type="molecule type" value="Genomic_DNA"/>
</dbReference>
<protein>
    <submittedName>
        <fullName evidence="3">SUMF1/EgtB/PvdO family nonheme iron enzyme</fullName>
    </submittedName>
</protein>
<proteinExistence type="predicted"/>
<evidence type="ECO:0000256" key="1">
    <source>
        <dbReference type="SAM" id="SignalP"/>
    </source>
</evidence>
<feature type="domain" description="Sulfatase-modifying factor enzyme-like" evidence="2">
    <location>
        <begin position="33"/>
        <end position="255"/>
    </location>
</feature>
<dbReference type="InterPro" id="IPR051043">
    <property type="entry name" value="Sulfatase_Mod_Factor_Kinase"/>
</dbReference>
<dbReference type="Pfam" id="PF03781">
    <property type="entry name" value="FGE-sulfatase"/>
    <property type="match status" value="1"/>
</dbReference>
<dbReference type="InterPro" id="IPR005532">
    <property type="entry name" value="SUMF_dom"/>
</dbReference>
<dbReference type="InterPro" id="IPR042095">
    <property type="entry name" value="SUMF_sf"/>
</dbReference>
<evidence type="ECO:0000259" key="2">
    <source>
        <dbReference type="Pfam" id="PF03781"/>
    </source>
</evidence>
<evidence type="ECO:0000313" key="4">
    <source>
        <dbReference type="Proteomes" id="UP000782312"/>
    </source>
</evidence>
<accession>A0A932I066</accession>
<gene>
    <name evidence="3" type="ORF">HYZ11_08710</name>
</gene>
<feature type="signal peptide" evidence="1">
    <location>
        <begin position="1"/>
        <end position="20"/>
    </location>
</feature>
<organism evidence="3 4">
    <name type="scientific">Tectimicrobiota bacterium</name>
    <dbReference type="NCBI Taxonomy" id="2528274"/>
    <lineage>
        <taxon>Bacteria</taxon>
        <taxon>Pseudomonadati</taxon>
        <taxon>Nitrospinota/Tectimicrobiota group</taxon>
        <taxon>Candidatus Tectimicrobiota</taxon>
    </lineage>
</organism>
<feature type="chain" id="PRO_5037828744" evidence="1">
    <location>
        <begin position="21"/>
        <end position="275"/>
    </location>
</feature>
<dbReference type="InterPro" id="IPR016187">
    <property type="entry name" value="CTDL_fold"/>
</dbReference>
<comment type="caution">
    <text evidence="3">The sequence shown here is derived from an EMBL/GenBank/DDBJ whole genome shotgun (WGS) entry which is preliminary data.</text>
</comment>
<sequence length="275" mass="29964">MRIWGIALAGWLAGAAAALAAPLPPEITGADGTPMVLVPKGEFIMGSPPGGYIFGDNEQPQRRVWLADFYIDKFEVTNQRFGRHFTPLESYMGTFTLPSQPVVGVSWFQARDYCARAGKRLPTEAEWEKAARGTDGRLYPWGNEPANCDYAVMGMELPACFRGYTTWAVGSHPRGASPYGAQDMAGNVMEWVADWYDGGYYRTAPLRDPKGPATGALRVLRGGAWFNSEVLLRAAFRTGFDPRSASHGVGFRCARSAPAGVVRRPGGVRLAGRRP</sequence>
<evidence type="ECO:0000313" key="3">
    <source>
        <dbReference type="EMBL" id="MBI3127668.1"/>
    </source>
</evidence>
<dbReference type="AlphaFoldDB" id="A0A932I066"/>
<dbReference type="SUPFAM" id="SSF56436">
    <property type="entry name" value="C-type lectin-like"/>
    <property type="match status" value="1"/>
</dbReference>
<dbReference type="GO" id="GO:0120147">
    <property type="term" value="F:formylglycine-generating oxidase activity"/>
    <property type="evidence" value="ECO:0007669"/>
    <property type="project" value="TreeGrafter"/>
</dbReference>
<dbReference type="PANTHER" id="PTHR23150:SF19">
    <property type="entry name" value="FORMYLGLYCINE-GENERATING ENZYME"/>
    <property type="match status" value="1"/>
</dbReference>
<dbReference type="Proteomes" id="UP000782312">
    <property type="component" value="Unassembled WGS sequence"/>
</dbReference>
<keyword evidence="1" id="KW-0732">Signal</keyword>
<dbReference type="Gene3D" id="3.90.1580.10">
    <property type="entry name" value="paralog of FGE (formylglycine-generating enzyme)"/>
    <property type="match status" value="1"/>
</dbReference>
<reference evidence="3" key="1">
    <citation type="submission" date="2020-07" db="EMBL/GenBank/DDBJ databases">
        <title>Huge and variable diversity of episymbiotic CPR bacteria and DPANN archaea in groundwater ecosystems.</title>
        <authorList>
            <person name="He C.Y."/>
            <person name="Keren R."/>
            <person name="Whittaker M."/>
            <person name="Farag I.F."/>
            <person name="Doudna J."/>
            <person name="Cate J.H.D."/>
            <person name="Banfield J.F."/>
        </authorList>
    </citation>
    <scope>NUCLEOTIDE SEQUENCE</scope>
    <source>
        <strain evidence="3">NC_groundwater_763_Ag_S-0.2um_68_21</strain>
    </source>
</reference>
<dbReference type="PANTHER" id="PTHR23150">
    <property type="entry name" value="SULFATASE MODIFYING FACTOR 1, 2"/>
    <property type="match status" value="1"/>
</dbReference>